<keyword evidence="3" id="KW-1185">Reference proteome</keyword>
<reference evidence="2" key="1">
    <citation type="submission" date="2022-11" db="EMBL/GenBank/DDBJ databases">
        <authorList>
            <person name="Petersen C."/>
        </authorList>
    </citation>
    <scope>NUCLEOTIDE SEQUENCE</scope>
    <source>
        <strain evidence="2">IBT 30069</strain>
    </source>
</reference>
<feature type="compositionally biased region" description="Polar residues" evidence="1">
    <location>
        <begin position="325"/>
        <end position="337"/>
    </location>
</feature>
<protein>
    <submittedName>
        <fullName evidence="2">Uncharacterized protein</fullName>
    </submittedName>
</protein>
<dbReference type="AlphaFoldDB" id="A0A9W9KA38"/>
<feature type="region of interest" description="Disordered" evidence="1">
    <location>
        <begin position="259"/>
        <end position="517"/>
    </location>
</feature>
<name>A0A9W9KA38_9EURO</name>
<evidence type="ECO:0000313" key="2">
    <source>
        <dbReference type="EMBL" id="KAJ5097562.1"/>
    </source>
</evidence>
<organism evidence="2 3">
    <name type="scientific">Penicillium angulare</name>
    <dbReference type="NCBI Taxonomy" id="116970"/>
    <lineage>
        <taxon>Eukaryota</taxon>
        <taxon>Fungi</taxon>
        <taxon>Dikarya</taxon>
        <taxon>Ascomycota</taxon>
        <taxon>Pezizomycotina</taxon>
        <taxon>Eurotiomycetes</taxon>
        <taxon>Eurotiomycetidae</taxon>
        <taxon>Eurotiales</taxon>
        <taxon>Aspergillaceae</taxon>
        <taxon>Penicillium</taxon>
    </lineage>
</organism>
<evidence type="ECO:0000256" key="1">
    <source>
        <dbReference type="SAM" id="MobiDB-lite"/>
    </source>
</evidence>
<proteinExistence type="predicted"/>
<feature type="compositionally biased region" description="Basic and acidic residues" evidence="1">
    <location>
        <begin position="417"/>
        <end position="429"/>
    </location>
</feature>
<feature type="compositionally biased region" description="Polar residues" evidence="1">
    <location>
        <begin position="364"/>
        <end position="397"/>
    </location>
</feature>
<feature type="compositionally biased region" description="Basic and acidic residues" evidence="1">
    <location>
        <begin position="349"/>
        <end position="359"/>
    </location>
</feature>
<evidence type="ECO:0000313" key="3">
    <source>
        <dbReference type="Proteomes" id="UP001149165"/>
    </source>
</evidence>
<reference evidence="2" key="2">
    <citation type="journal article" date="2023" name="IMA Fungus">
        <title>Comparative genomic study of the Penicillium genus elucidates a diverse pangenome and 15 lateral gene transfer events.</title>
        <authorList>
            <person name="Petersen C."/>
            <person name="Sorensen T."/>
            <person name="Nielsen M.R."/>
            <person name="Sondergaard T.E."/>
            <person name="Sorensen J.L."/>
            <person name="Fitzpatrick D.A."/>
            <person name="Frisvad J.C."/>
            <person name="Nielsen K.L."/>
        </authorList>
    </citation>
    <scope>NUCLEOTIDE SEQUENCE</scope>
    <source>
        <strain evidence="2">IBT 30069</strain>
    </source>
</reference>
<dbReference type="OrthoDB" id="20105at2759"/>
<feature type="compositionally biased region" description="Basic and acidic residues" evidence="1">
    <location>
        <begin position="267"/>
        <end position="280"/>
    </location>
</feature>
<feature type="compositionally biased region" description="Polar residues" evidence="1">
    <location>
        <begin position="147"/>
        <end position="159"/>
    </location>
</feature>
<feature type="compositionally biased region" description="Polar residues" evidence="1">
    <location>
        <begin position="405"/>
        <end position="414"/>
    </location>
</feature>
<comment type="caution">
    <text evidence="2">The sequence shown here is derived from an EMBL/GenBank/DDBJ whole genome shotgun (WGS) entry which is preliminary data.</text>
</comment>
<dbReference type="EMBL" id="JAPQKH010000005">
    <property type="protein sequence ID" value="KAJ5097562.1"/>
    <property type="molecule type" value="Genomic_DNA"/>
</dbReference>
<accession>A0A9W9KA38</accession>
<dbReference type="Proteomes" id="UP001149165">
    <property type="component" value="Unassembled WGS sequence"/>
</dbReference>
<gene>
    <name evidence="2" type="ORF">N7456_008283</name>
</gene>
<feature type="region of interest" description="Disordered" evidence="1">
    <location>
        <begin position="143"/>
        <end position="163"/>
    </location>
</feature>
<sequence length="517" mass="58414">MEVVVESSFLDYEMSIKTVRLEREYERALADSARILDLEKDRVRRMEHLLLQFENEDLCSQLDQANTQLSGLTRNDSDTLAQLKNAYQDIDRLDRHVQSSSSENERLKAQISAMDNTSTNYNSLLSEKMQLDRDLSNLKSELDRVKTQSSLQQASTSGKQDMERHINSLEVQLGDERHAHERTRAKNLQQAAEINTMATRIEELQSELSRQSRAKQQHDRELRQHEMDWEKQRAVLENKIETLRKQLRLAKDKLQAAQNDLQQRRNIPKDQDADILESRPRVVSAQPGEPSVDHQGGVTIATPGAVRVQEKIKRQSALPGDKSAFSITPFLNRTSAPRDSPDSSDISDVDSKEARRAMADSHSPPKSQNTHNSSDGESSPLNHQAAQRSFSKGTKLSAQPRKHTSGATTNQSKKTINRVDKKVPLKESLEPQDPPHPQQGQAKPRKRKLGAQRDRNPFEDEEEEIFESRKQGRKVGLGAGRPSVLGTGQVLGASSSDRPPKALRFGGFSPLKRDRKR</sequence>